<dbReference type="InterPro" id="IPR000064">
    <property type="entry name" value="NLP_P60_dom"/>
</dbReference>
<sequence length="301" mass="32573">MKWIIILATVLSCATQSVLADQDMPLGDSNPELKSSITLENVPDSPAAAEAPAPSRQRSKPKTMPKGSDYQPAQDLLLSAMSLIGVKYTWGGNTPESGLDCSGFIKYVFQNSMNITLPRTAFEMAHTGQSIDKSELKPGDLVFFNTLGRTFSHVGIYLGDNRFIHSPRKGRNIEVANMNINYWQSRFNGARRIADGGTQGLNVNSLLAASSRPKADSSARSATTESRSSRQCKKVVTGKGKKKKTVIQCARVGANESSKPSVSSRKKASAKEARGSKVSSKKSSTTTRKAKQAAKKKKQRS</sequence>
<feature type="domain" description="NlpC/P60" evidence="7">
    <location>
        <begin position="70"/>
        <end position="194"/>
    </location>
</feature>
<dbReference type="Gene3D" id="3.90.1720.10">
    <property type="entry name" value="endopeptidase domain like (from Nostoc punctiforme)"/>
    <property type="match status" value="1"/>
</dbReference>
<evidence type="ECO:0000256" key="6">
    <source>
        <dbReference type="SAM" id="SignalP"/>
    </source>
</evidence>
<dbReference type="InterPro" id="IPR038765">
    <property type="entry name" value="Papain-like_cys_pep_sf"/>
</dbReference>
<dbReference type="PANTHER" id="PTHR47053">
    <property type="entry name" value="MUREIN DD-ENDOPEPTIDASE MEPH-RELATED"/>
    <property type="match status" value="1"/>
</dbReference>
<dbReference type="EMBL" id="CP157355">
    <property type="protein sequence ID" value="XBM00515.1"/>
    <property type="molecule type" value="Genomic_DNA"/>
</dbReference>
<dbReference type="InterPro" id="IPR051202">
    <property type="entry name" value="Peptidase_C40"/>
</dbReference>
<accession>A0AAU7F741</accession>
<evidence type="ECO:0000256" key="4">
    <source>
        <dbReference type="ARBA" id="ARBA00022807"/>
    </source>
</evidence>
<dbReference type="GO" id="GO:0006508">
    <property type="term" value="P:proteolysis"/>
    <property type="evidence" value="ECO:0007669"/>
    <property type="project" value="UniProtKB-KW"/>
</dbReference>
<dbReference type="RefSeq" id="WP_348944861.1">
    <property type="nucleotide sequence ID" value="NZ_CP157355.1"/>
</dbReference>
<feature type="chain" id="PRO_5043638646" evidence="6">
    <location>
        <begin position="21"/>
        <end position="301"/>
    </location>
</feature>
<dbReference type="PANTHER" id="PTHR47053:SF1">
    <property type="entry name" value="MUREIN DD-ENDOPEPTIDASE MEPH-RELATED"/>
    <property type="match status" value="1"/>
</dbReference>
<comment type="similarity">
    <text evidence="1">Belongs to the peptidase C40 family.</text>
</comment>
<evidence type="ECO:0000256" key="3">
    <source>
        <dbReference type="ARBA" id="ARBA00022801"/>
    </source>
</evidence>
<dbReference type="GO" id="GO:0008234">
    <property type="term" value="F:cysteine-type peptidase activity"/>
    <property type="evidence" value="ECO:0007669"/>
    <property type="project" value="UniProtKB-KW"/>
</dbReference>
<evidence type="ECO:0000256" key="1">
    <source>
        <dbReference type="ARBA" id="ARBA00007074"/>
    </source>
</evidence>
<name>A0AAU7F741_9NEIS</name>
<keyword evidence="4" id="KW-0788">Thiol protease</keyword>
<proteinExistence type="inferred from homology"/>
<dbReference type="KEGG" id="cmav:ABHF33_15885"/>
<dbReference type="Pfam" id="PF00877">
    <property type="entry name" value="NLPC_P60"/>
    <property type="match status" value="1"/>
</dbReference>
<organism evidence="8">
    <name type="scientific">Chitinibacter mangrovi</name>
    <dbReference type="NCBI Taxonomy" id="3153927"/>
    <lineage>
        <taxon>Bacteria</taxon>
        <taxon>Pseudomonadati</taxon>
        <taxon>Pseudomonadota</taxon>
        <taxon>Betaproteobacteria</taxon>
        <taxon>Neisseriales</taxon>
        <taxon>Chitinibacteraceae</taxon>
        <taxon>Chitinibacter</taxon>
    </lineage>
</organism>
<gene>
    <name evidence="8" type="ORF">ABHF33_15885</name>
</gene>
<evidence type="ECO:0000313" key="8">
    <source>
        <dbReference type="EMBL" id="XBM00515.1"/>
    </source>
</evidence>
<keyword evidence="2" id="KW-0645">Protease</keyword>
<dbReference type="PROSITE" id="PS51935">
    <property type="entry name" value="NLPC_P60"/>
    <property type="match status" value="1"/>
</dbReference>
<feature type="signal peptide" evidence="6">
    <location>
        <begin position="1"/>
        <end position="20"/>
    </location>
</feature>
<keyword evidence="6" id="KW-0732">Signal</keyword>
<feature type="region of interest" description="Disordered" evidence="5">
    <location>
        <begin position="24"/>
        <end position="70"/>
    </location>
</feature>
<evidence type="ECO:0000256" key="5">
    <source>
        <dbReference type="SAM" id="MobiDB-lite"/>
    </source>
</evidence>
<feature type="compositionally biased region" description="Low complexity" evidence="5">
    <location>
        <begin position="276"/>
        <end position="287"/>
    </location>
</feature>
<dbReference type="SUPFAM" id="SSF54001">
    <property type="entry name" value="Cysteine proteinases"/>
    <property type="match status" value="1"/>
</dbReference>
<protein>
    <submittedName>
        <fullName evidence="8">C40 family peptidase</fullName>
    </submittedName>
</protein>
<dbReference type="AlphaFoldDB" id="A0AAU7F741"/>
<feature type="region of interest" description="Disordered" evidence="5">
    <location>
        <begin position="208"/>
        <end position="301"/>
    </location>
</feature>
<feature type="compositionally biased region" description="Basic residues" evidence="5">
    <location>
        <begin position="288"/>
        <end position="301"/>
    </location>
</feature>
<keyword evidence="3" id="KW-0378">Hydrolase</keyword>
<evidence type="ECO:0000259" key="7">
    <source>
        <dbReference type="PROSITE" id="PS51935"/>
    </source>
</evidence>
<reference evidence="8" key="1">
    <citation type="submission" date="2024-05" db="EMBL/GenBank/DDBJ databases">
        <authorList>
            <person name="Yang L."/>
            <person name="Pan L."/>
        </authorList>
    </citation>
    <scope>NUCLEOTIDE SEQUENCE</scope>
    <source>
        <strain evidence="8">FCG-7</strain>
    </source>
</reference>
<evidence type="ECO:0000256" key="2">
    <source>
        <dbReference type="ARBA" id="ARBA00022670"/>
    </source>
</evidence>